<name>A0A6P1DW31_9GAMM</name>
<sequence>MIPAFGTQYDFQWTDLGDIELGRPNLGQQMPVVVYRLAQYTMREALSKRYGDEVAGDILRESGWIAGRELCINTLDTSKPLTAFLADLQSKLKELGVGVMRIEQADLERLTLTITVSEDLDCSGLPVSGTTVCDYDEGFIAGVLHAYSGQTFAVKEIDCWATGDRTCRFAITPDNAAA</sequence>
<keyword evidence="3" id="KW-1185">Reference proteome</keyword>
<reference evidence="2 3" key="2">
    <citation type="submission" date="2020-02" db="EMBL/GenBank/DDBJ databases">
        <title>Genome sequences of Thiorhodococcus mannitoliphagus and Thiorhodococcus minor, purple sulfur photosynthetic bacteria in the gammaproteobacterial family, Chromatiaceae.</title>
        <authorList>
            <person name="Aviles F.A."/>
            <person name="Meyer T.E."/>
            <person name="Kyndt J.A."/>
        </authorList>
    </citation>
    <scope>NUCLEOTIDE SEQUENCE [LARGE SCALE GENOMIC DNA]</scope>
    <source>
        <strain evidence="2 3">DSM 18266</strain>
    </source>
</reference>
<proteinExistence type="predicted"/>
<dbReference type="Pfam" id="PF02830">
    <property type="entry name" value="V4R"/>
    <property type="match status" value="1"/>
</dbReference>
<dbReference type="InterPro" id="IPR024096">
    <property type="entry name" value="NO_sig/Golgi_transp_ligand-bd"/>
</dbReference>
<dbReference type="SMART" id="SM00989">
    <property type="entry name" value="V4R"/>
    <property type="match status" value="1"/>
</dbReference>
<dbReference type="InterPro" id="IPR004096">
    <property type="entry name" value="V4R"/>
</dbReference>
<dbReference type="EMBL" id="JAAIJR010000073">
    <property type="protein sequence ID" value="NEX21899.1"/>
    <property type="molecule type" value="Genomic_DNA"/>
</dbReference>
<comment type="caution">
    <text evidence="2">The sequence shown here is derived from an EMBL/GenBank/DDBJ whole genome shotgun (WGS) entry which is preliminary data.</text>
</comment>
<dbReference type="RefSeq" id="WP_164655001.1">
    <property type="nucleotide sequence ID" value="NZ_JAAIJR010000073.1"/>
</dbReference>
<protein>
    <submittedName>
        <fullName evidence="2">4-vinyl reductase</fullName>
    </submittedName>
</protein>
<reference evidence="3" key="1">
    <citation type="journal article" date="2020" name="Microbiol. Resour. Announc.">
        <title>Draft Genome Sequences of Thiorhodococcus mannitoliphagus and Thiorhodococcus minor, Purple Sulfur Photosynthetic Bacteria in the Gammaproteobacterial Family Chromatiaceae.</title>
        <authorList>
            <person name="Aviles F.A."/>
            <person name="Meyer T.E."/>
            <person name="Kyndt J.A."/>
        </authorList>
    </citation>
    <scope>NUCLEOTIDE SEQUENCE [LARGE SCALE GENOMIC DNA]</scope>
    <source>
        <strain evidence="3">DSM 18266</strain>
    </source>
</reference>
<dbReference type="Proteomes" id="UP000471640">
    <property type="component" value="Unassembled WGS sequence"/>
</dbReference>
<dbReference type="PANTHER" id="PTHR35090">
    <property type="entry name" value="DNA-DIRECTED RNA POLYMERASE SUBUNIT I"/>
    <property type="match status" value="1"/>
</dbReference>
<gene>
    <name evidence="2" type="ORF">G3480_16555</name>
</gene>
<feature type="domain" description="4-vinyl reductase 4VR" evidence="1">
    <location>
        <begin position="111"/>
        <end position="173"/>
    </location>
</feature>
<dbReference type="Gene3D" id="3.30.1380.20">
    <property type="entry name" value="Trafficking protein particle complex subunit 3"/>
    <property type="match status" value="1"/>
</dbReference>
<dbReference type="SUPFAM" id="SSF111126">
    <property type="entry name" value="Ligand-binding domain in the NO signalling and Golgi transport"/>
    <property type="match status" value="1"/>
</dbReference>
<accession>A0A6P1DW31</accession>
<dbReference type="PANTHER" id="PTHR35090:SF2">
    <property type="entry name" value="ARSR FAMILY TRANSCRIPTIONAL REGULATOR"/>
    <property type="match status" value="1"/>
</dbReference>
<dbReference type="AlphaFoldDB" id="A0A6P1DW31"/>
<organism evidence="2 3">
    <name type="scientific">Thiorhodococcus mannitoliphagus</name>
    <dbReference type="NCBI Taxonomy" id="329406"/>
    <lineage>
        <taxon>Bacteria</taxon>
        <taxon>Pseudomonadati</taxon>
        <taxon>Pseudomonadota</taxon>
        <taxon>Gammaproteobacteria</taxon>
        <taxon>Chromatiales</taxon>
        <taxon>Chromatiaceae</taxon>
        <taxon>Thiorhodococcus</taxon>
    </lineage>
</organism>
<evidence type="ECO:0000313" key="3">
    <source>
        <dbReference type="Proteomes" id="UP000471640"/>
    </source>
</evidence>
<evidence type="ECO:0000313" key="2">
    <source>
        <dbReference type="EMBL" id="NEX21899.1"/>
    </source>
</evidence>
<evidence type="ECO:0000259" key="1">
    <source>
        <dbReference type="SMART" id="SM00989"/>
    </source>
</evidence>